<evidence type="ECO:0000259" key="1">
    <source>
        <dbReference type="Pfam" id="PF01738"/>
    </source>
</evidence>
<dbReference type="EMBL" id="JAMOIM010000014">
    <property type="protein sequence ID" value="MCW6510211.1"/>
    <property type="molecule type" value="Genomic_DNA"/>
</dbReference>
<organism evidence="2 3">
    <name type="scientific">Lichenifustis flavocetrariae</name>
    <dbReference type="NCBI Taxonomy" id="2949735"/>
    <lineage>
        <taxon>Bacteria</taxon>
        <taxon>Pseudomonadati</taxon>
        <taxon>Pseudomonadota</taxon>
        <taxon>Alphaproteobacteria</taxon>
        <taxon>Hyphomicrobiales</taxon>
        <taxon>Lichenihabitantaceae</taxon>
        <taxon>Lichenifustis</taxon>
    </lineage>
</organism>
<name>A0AA41YZK6_9HYPH</name>
<dbReference type="RefSeq" id="WP_282586589.1">
    <property type="nucleotide sequence ID" value="NZ_JAMOIM010000014.1"/>
</dbReference>
<dbReference type="PANTHER" id="PTHR46623">
    <property type="entry name" value="CARBOXYMETHYLENEBUTENOLIDASE-RELATED"/>
    <property type="match status" value="1"/>
</dbReference>
<accession>A0AA41YZK6</accession>
<comment type="caution">
    <text evidence="2">The sequence shown here is derived from an EMBL/GenBank/DDBJ whole genome shotgun (WGS) entry which is preliminary data.</text>
</comment>
<dbReference type="InterPro" id="IPR002925">
    <property type="entry name" value="Dienelactn_hydro"/>
</dbReference>
<keyword evidence="3" id="KW-1185">Reference proteome</keyword>
<dbReference type="GO" id="GO:0016787">
    <property type="term" value="F:hydrolase activity"/>
    <property type="evidence" value="ECO:0007669"/>
    <property type="project" value="UniProtKB-KW"/>
</dbReference>
<dbReference type="AlphaFoldDB" id="A0AA41YZK6"/>
<dbReference type="SUPFAM" id="SSF53474">
    <property type="entry name" value="alpha/beta-Hydrolases"/>
    <property type="match status" value="1"/>
</dbReference>
<protein>
    <submittedName>
        <fullName evidence="2">Dienelactone hydrolase family protein</fullName>
    </submittedName>
</protein>
<sequence length="222" mass="23072">MGSMIKLTASDGVSIGAYRAEPSGTPRGGIVVLQEIFGVNHHVRSVADFYAGHGYLAIAPALFDRVTPGLELGYDQEGISTGAETQKRTVPKDTLADVAAAIHEAAAAGKVGVVGYCWGGTLAFAAAAKLSGVACAVGYYGGGIASMLDLKPRVPVTLHFGEKDDHIPMSAVDAIKAALPDVPVYTYPAGHGFNCDERGSFDKPSADLAISRVLPFFKDYVG</sequence>
<dbReference type="Proteomes" id="UP001165667">
    <property type="component" value="Unassembled WGS sequence"/>
</dbReference>
<evidence type="ECO:0000313" key="3">
    <source>
        <dbReference type="Proteomes" id="UP001165667"/>
    </source>
</evidence>
<keyword evidence="2" id="KW-0378">Hydrolase</keyword>
<dbReference type="Pfam" id="PF01738">
    <property type="entry name" value="DLH"/>
    <property type="match status" value="1"/>
</dbReference>
<proteinExistence type="predicted"/>
<evidence type="ECO:0000313" key="2">
    <source>
        <dbReference type="EMBL" id="MCW6510211.1"/>
    </source>
</evidence>
<gene>
    <name evidence="2" type="ORF">M8523_19515</name>
</gene>
<dbReference type="Gene3D" id="3.40.50.1820">
    <property type="entry name" value="alpha/beta hydrolase"/>
    <property type="match status" value="1"/>
</dbReference>
<feature type="domain" description="Dienelactone hydrolase" evidence="1">
    <location>
        <begin position="15"/>
        <end position="220"/>
    </location>
</feature>
<dbReference type="PANTHER" id="PTHR46623:SF6">
    <property type="entry name" value="ALPHA_BETA-HYDROLASES SUPERFAMILY PROTEIN"/>
    <property type="match status" value="1"/>
</dbReference>
<reference evidence="2" key="1">
    <citation type="submission" date="2022-05" db="EMBL/GenBank/DDBJ databases">
        <authorList>
            <person name="Pankratov T."/>
        </authorList>
    </citation>
    <scope>NUCLEOTIDE SEQUENCE</scope>
    <source>
        <strain evidence="2">BP6-180914</strain>
    </source>
</reference>
<dbReference type="InterPro" id="IPR051049">
    <property type="entry name" value="Dienelactone_hydrolase-like"/>
</dbReference>
<dbReference type="InterPro" id="IPR029058">
    <property type="entry name" value="AB_hydrolase_fold"/>
</dbReference>